<evidence type="ECO:0000313" key="2">
    <source>
        <dbReference type="EMBL" id="KIP11920.1"/>
    </source>
</evidence>
<evidence type="ECO:0000313" key="3">
    <source>
        <dbReference type="Proteomes" id="UP000053257"/>
    </source>
</evidence>
<name>A0A0C3SFE0_PHLG1</name>
<reference evidence="2 3" key="1">
    <citation type="journal article" date="2014" name="PLoS Genet.">
        <title>Analysis of the Phlebiopsis gigantea genome, transcriptome and secretome provides insight into its pioneer colonization strategies of wood.</title>
        <authorList>
            <person name="Hori C."/>
            <person name="Ishida T."/>
            <person name="Igarashi K."/>
            <person name="Samejima M."/>
            <person name="Suzuki H."/>
            <person name="Master E."/>
            <person name="Ferreira P."/>
            <person name="Ruiz-Duenas F.J."/>
            <person name="Held B."/>
            <person name="Canessa P."/>
            <person name="Larrondo L.F."/>
            <person name="Schmoll M."/>
            <person name="Druzhinina I.S."/>
            <person name="Kubicek C.P."/>
            <person name="Gaskell J.A."/>
            <person name="Kersten P."/>
            <person name="St John F."/>
            <person name="Glasner J."/>
            <person name="Sabat G."/>
            <person name="Splinter BonDurant S."/>
            <person name="Syed K."/>
            <person name="Yadav J."/>
            <person name="Mgbeahuruike A.C."/>
            <person name="Kovalchuk A."/>
            <person name="Asiegbu F.O."/>
            <person name="Lackner G."/>
            <person name="Hoffmeister D."/>
            <person name="Rencoret J."/>
            <person name="Gutierrez A."/>
            <person name="Sun H."/>
            <person name="Lindquist E."/>
            <person name="Barry K."/>
            <person name="Riley R."/>
            <person name="Grigoriev I.V."/>
            <person name="Henrissat B."/>
            <person name="Kues U."/>
            <person name="Berka R.M."/>
            <person name="Martinez A.T."/>
            <person name="Covert S.F."/>
            <person name="Blanchette R.A."/>
            <person name="Cullen D."/>
        </authorList>
    </citation>
    <scope>NUCLEOTIDE SEQUENCE [LARGE SCALE GENOMIC DNA]</scope>
    <source>
        <strain evidence="2 3">11061_1 CR5-6</strain>
    </source>
</reference>
<organism evidence="2 3">
    <name type="scientific">Phlebiopsis gigantea (strain 11061_1 CR5-6)</name>
    <name type="common">White-rot fungus</name>
    <name type="synonym">Peniophora gigantea</name>
    <dbReference type="NCBI Taxonomy" id="745531"/>
    <lineage>
        <taxon>Eukaryota</taxon>
        <taxon>Fungi</taxon>
        <taxon>Dikarya</taxon>
        <taxon>Basidiomycota</taxon>
        <taxon>Agaricomycotina</taxon>
        <taxon>Agaricomycetes</taxon>
        <taxon>Polyporales</taxon>
        <taxon>Phanerochaetaceae</taxon>
        <taxon>Phlebiopsis</taxon>
    </lineage>
</organism>
<accession>A0A0C3SFE0</accession>
<sequence length="260" mass="28284">MGVVGDCVYGGWGLATLDARRPVAIEGAFLAHVRTGHGKFPKQKRGGEHKDRMQTAQKLARWADEMAMSRCKCNRDKPRDVFGGICATTKSAAVLPALALGGTSSANRPTNVWEKPPGEQGAVVSATQARSSHVPRGSRLYSQTGLLRVPVGVSVDKDDEGVDGSPPDNRAEGDAQPNQQLRDQLSVQGVGVDRSRFGSVPVFTQQHIRWVRREQVEPSTEDLEFAVTSVFAKKEASFIDKDICLRCERSVTVMLLARDT</sequence>
<dbReference type="AlphaFoldDB" id="A0A0C3SFE0"/>
<evidence type="ECO:0000256" key="1">
    <source>
        <dbReference type="SAM" id="MobiDB-lite"/>
    </source>
</evidence>
<proteinExistence type="predicted"/>
<keyword evidence="3" id="KW-1185">Reference proteome</keyword>
<protein>
    <submittedName>
        <fullName evidence="2">Uncharacterized protein</fullName>
    </submittedName>
</protein>
<dbReference type="HOGENOM" id="CLU_1070023_0_0_1"/>
<gene>
    <name evidence="2" type="ORF">PHLGIDRAFT_512210</name>
</gene>
<dbReference type="Proteomes" id="UP000053257">
    <property type="component" value="Unassembled WGS sequence"/>
</dbReference>
<dbReference type="EMBL" id="KN840443">
    <property type="protein sequence ID" value="KIP11920.1"/>
    <property type="molecule type" value="Genomic_DNA"/>
</dbReference>
<feature type="region of interest" description="Disordered" evidence="1">
    <location>
        <begin position="152"/>
        <end position="176"/>
    </location>
</feature>